<keyword evidence="3" id="KW-0274">FAD</keyword>
<dbReference type="InterPro" id="IPR027477">
    <property type="entry name" value="Succ_DH/fumarate_Rdtase_cat_sf"/>
</dbReference>
<dbReference type="GO" id="GO:0033765">
    <property type="term" value="F:steroid dehydrogenase activity, acting on the CH-CH group of donors"/>
    <property type="evidence" value="ECO:0007669"/>
    <property type="project" value="UniProtKB-ARBA"/>
</dbReference>
<dbReference type="InterPro" id="IPR003953">
    <property type="entry name" value="FAD-dep_OxRdtase_2_FAD-bd"/>
</dbReference>
<evidence type="ECO:0000259" key="5">
    <source>
        <dbReference type="Pfam" id="PF00890"/>
    </source>
</evidence>
<comment type="cofactor">
    <cofactor evidence="1">
        <name>FAD</name>
        <dbReference type="ChEBI" id="CHEBI:57692"/>
    </cofactor>
</comment>
<gene>
    <name evidence="6" type="ORF">GNP93_05090</name>
</gene>
<keyword evidence="7" id="KW-1185">Reference proteome</keyword>
<evidence type="ECO:0000256" key="2">
    <source>
        <dbReference type="ARBA" id="ARBA00022630"/>
    </source>
</evidence>
<reference evidence="6 7" key="1">
    <citation type="submission" date="2019-11" db="EMBL/GenBank/DDBJ databases">
        <title>Draft genome sequences of five Paenibacillus species of dairy origin.</title>
        <authorList>
            <person name="Olajide A.M."/>
            <person name="Chen S."/>
            <person name="Lapointe G."/>
        </authorList>
    </citation>
    <scope>NUCLEOTIDE SEQUENCE [LARGE SCALE GENOMIC DNA]</scope>
    <source>
        <strain evidence="6 7">2CS3</strain>
    </source>
</reference>
<dbReference type="InterPro" id="IPR036188">
    <property type="entry name" value="FAD/NAD-bd_sf"/>
</dbReference>
<protein>
    <submittedName>
        <fullName evidence="6">FAD-binding protein</fullName>
    </submittedName>
</protein>
<evidence type="ECO:0000256" key="4">
    <source>
        <dbReference type="ARBA" id="ARBA00023002"/>
    </source>
</evidence>
<comment type="caution">
    <text evidence="6">The sequence shown here is derived from an EMBL/GenBank/DDBJ whole genome shotgun (WGS) entry which is preliminary data.</text>
</comment>
<evidence type="ECO:0000313" key="6">
    <source>
        <dbReference type="EMBL" id="MUG70050.1"/>
    </source>
</evidence>
<evidence type="ECO:0000256" key="1">
    <source>
        <dbReference type="ARBA" id="ARBA00001974"/>
    </source>
</evidence>
<sequence>MPDSNCSRFVTSPVIFIWLFLPTRCYQGPFIAYPVICSNVFSYGGLFTDTDGRVLTGDNDAIPGLYAAGEITGLYYGKYPGATSVLRGLVFGRRAGAHALAYGLK</sequence>
<name>A0A7X2Z818_9BACL</name>
<feature type="domain" description="FAD-dependent oxidoreductase 2 FAD-binding" evidence="5">
    <location>
        <begin position="27"/>
        <end position="83"/>
    </location>
</feature>
<dbReference type="Proteomes" id="UP000450917">
    <property type="component" value="Unassembled WGS sequence"/>
</dbReference>
<evidence type="ECO:0000256" key="3">
    <source>
        <dbReference type="ARBA" id="ARBA00022827"/>
    </source>
</evidence>
<evidence type="ECO:0000313" key="7">
    <source>
        <dbReference type="Proteomes" id="UP000450917"/>
    </source>
</evidence>
<dbReference type="AlphaFoldDB" id="A0A7X2Z818"/>
<proteinExistence type="predicted"/>
<dbReference type="Gene3D" id="3.50.50.60">
    <property type="entry name" value="FAD/NAD(P)-binding domain"/>
    <property type="match status" value="1"/>
</dbReference>
<keyword evidence="2" id="KW-0285">Flavoprotein</keyword>
<accession>A0A7X2Z818</accession>
<dbReference type="Pfam" id="PF00890">
    <property type="entry name" value="FAD_binding_2"/>
    <property type="match status" value="1"/>
</dbReference>
<dbReference type="InterPro" id="IPR050315">
    <property type="entry name" value="FAD-oxidoreductase_2"/>
</dbReference>
<dbReference type="PANTHER" id="PTHR43400">
    <property type="entry name" value="FUMARATE REDUCTASE"/>
    <property type="match status" value="1"/>
</dbReference>
<dbReference type="EMBL" id="WNZX01000003">
    <property type="protein sequence ID" value="MUG70050.1"/>
    <property type="molecule type" value="Genomic_DNA"/>
</dbReference>
<dbReference type="PANTHER" id="PTHR43400:SF7">
    <property type="entry name" value="FAD-DEPENDENT OXIDOREDUCTASE 2 FAD BINDING DOMAIN-CONTAINING PROTEIN"/>
    <property type="match status" value="1"/>
</dbReference>
<dbReference type="Gene3D" id="3.90.700.10">
    <property type="entry name" value="Succinate dehydrogenase/fumarate reductase flavoprotein, catalytic domain"/>
    <property type="match status" value="1"/>
</dbReference>
<dbReference type="SUPFAM" id="SSF51905">
    <property type="entry name" value="FAD/NAD(P)-binding domain"/>
    <property type="match status" value="1"/>
</dbReference>
<keyword evidence="4" id="KW-0560">Oxidoreductase</keyword>
<organism evidence="6 7">
    <name type="scientific">Paenibacillus validus</name>
    <dbReference type="NCBI Taxonomy" id="44253"/>
    <lineage>
        <taxon>Bacteria</taxon>
        <taxon>Bacillati</taxon>
        <taxon>Bacillota</taxon>
        <taxon>Bacilli</taxon>
        <taxon>Bacillales</taxon>
        <taxon>Paenibacillaceae</taxon>
        <taxon>Paenibacillus</taxon>
    </lineage>
</organism>